<accession>A0ACB8YG27</accession>
<evidence type="ECO:0000313" key="1">
    <source>
        <dbReference type="EMBL" id="KAI3684006.1"/>
    </source>
</evidence>
<protein>
    <submittedName>
        <fullName evidence="1">Uncharacterized protein</fullName>
    </submittedName>
</protein>
<reference evidence="2" key="1">
    <citation type="journal article" date="2022" name="Mol. Ecol. Resour.">
        <title>The genomes of chicory, endive, great burdock and yacon provide insights into Asteraceae palaeo-polyploidization history and plant inulin production.</title>
        <authorList>
            <person name="Fan W."/>
            <person name="Wang S."/>
            <person name="Wang H."/>
            <person name="Wang A."/>
            <person name="Jiang F."/>
            <person name="Liu H."/>
            <person name="Zhao H."/>
            <person name="Xu D."/>
            <person name="Zhang Y."/>
        </authorList>
    </citation>
    <scope>NUCLEOTIDE SEQUENCE [LARGE SCALE GENOMIC DNA]</scope>
    <source>
        <strain evidence="2">cv. Yunnan</strain>
    </source>
</reference>
<proteinExistence type="predicted"/>
<organism evidence="1 2">
    <name type="scientific">Smallanthus sonchifolius</name>
    <dbReference type="NCBI Taxonomy" id="185202"/>
    <lineage>
        <taxon>Eukaryota</taxon>
        <taxon>Viridiplantae</taxon>
        <taxon>Streptophyta</taxon>
        <taxon>Embryophyta</taxon>
        <taxon>Tracheophyta</taxon>
        <taxon>Spermatophyta</taxon>
        <taxon>Magnoliopsida</taxon>
        <taxon>eudicotyledons</taxon>
        <taxon>Gunneridae</taxon>
        <taxon>Pentapetalae</taxon>
        <taxon>asterids</taxon>
        <taxon>campanulids</taxon>
        <taxon>Asterales</taxon>
        <taxon>Asteraceae</taxon>
        <taxon>Asteroideae</taxon>
        <taxon>Heliantheae alliance</taxon>
        <taxon>Millerieae</taxon>
        <taxon>Smallanthus</taxon>
    </lineage>
</organism>
<gene>
    <name evidence="1" type="ORF">L1987_84528</name>
</gene>
<keyword evidence="2" id="KW-1185">Reference proteome</keyword>
<comment type="caution">
    <text evidence="1">The sequence shown here is derived from an EMBL/GenBank/DDBJ whole genome shotgun (WGS) entry which is preliminary data.</text>
</comment>
<name>A0ACB8YG27_9ASTR</name>
<evidence type="ECO:0000313" key="2">
    <source>
        <dbReference type="Proteomes" id="UP001056120"/>
    </source>
</evidence>
<dbReference type="Proteomes" id="UP001056120">
    <property type="component" value="Linkage Group LG28"/>
</dbReference>
<reference evidence="1 2" key="2">
    <citation type="journal article" date="2022" name="Mol. Ecol. Resour.">
        <title>The genomes of chicory, endive, great burdock and yacon provide insights into Asteraceae paleo-polyploidization history and plant inulin production.</title>
        <authorList>
            <person name="Fan W."/>
            <person name="Wang S."/>
            <person name="Wang H."/>
            <person name="Wang A."/>
            <person name="Jiang F."/>
            <person name="Liu H."/>
            <person name="Zhao H."/>
            <person name="Xu D."/>
            <person name="Zhang Y."/>
        </authorList>
    </citation>
    <scope>NUCLEOTIDE SEQUENCE [LARGE SCALE GENOMIC DNA]</scope>
    <source>
        <strain evidence="2">cv. Yunnan</strain>
        <tissue evidence="1">Leaves</tissue>
    </source>
</reference>
<sequence length="1097" mass="123737">MQANVGLVAGSYKRNELVRIRHDSDGGPKLLKNLNGQICQICGDTLGLTENGDIFVACNECAFPVCRPCYEYERRDGNQACPQCKTRYKRHKGSPRVDGDDDEDDVDDLENEFDYVQGDGKTRNQWQGEDSEISSSSRRHESRQAIPRLTHGQQISGEIPSAIPDNLSVRSTSGPLGPGDKPVHSLPYMDPRQPVPVRIVDPSKDLNTYGLGNVDWKERVEGWKLKQEKNIMQMTNRYSGEGRGGGEIEGTGSNGEELQVVDDPGQSMSRVVPISSSHLTPYRIVIILRLIILGFFMQYRVTHPVNDAYPLWLVSVICEIWFALSWLLDQFPKWAPVERETYLDKLALRYDRDGEPSQLAPIDVFVSTVDPLKEPPLITANTVLSILSVEYPVDKVSCYVSDDGSAMLTFESLSETAEFARKWVPFCKKHSIEPRAPEFYFAQKIDYLKDKVQPSFVKERRAMKREYEEFKVRINALVAKAQKMPEEGWTMQDGTPWPGNNPRDHPGMIQVVTSSQAGVLGTQWRCVDTDGNELPRLVYVSREKRPGFQHHKKAGAMNALIRVSAVLTNGAYLLNVDCDHYFNNSKALKEAMCFMMDPAYGRKTCYVQFPQRFDGIDLHDRYANRNIVFFDINLKGLDGIQGPVYVGTGCCFNRQALYGYDPVLTEADLEPNIIVKSCCGSRKKSRNINKKYMDKNRAMKRTESTTPMFNMDDIDEGVEGYDEERSLLMSQKSLEKRFGQSPVFVAATFMEMGGLPPSTDPAILLKEAIHVISCGYEDKTEWGKEIGWIYGSVTEDILTGFKMHTRGWISIYCMPPRPAFKGSAPINLSDRLNQVLRWALGSIEILLSRHCPIWYGYNGKLKLLERLAYINTIVYPLTSLPLLAYCVLPAVCLLTGKFIIPEISNFASMWFILLFISIFATGILELRWSGVSIEDWWRNEQFWVIGGTSAHLFAVFQGLLKVLAGIDTNFTVTSKASDEDGDFAELYIFKWTSLLIPPTTVLIVNLVGIVSGVSSAINSGYQSWGPLFGKLFFAIWVIVHLYPFLKGLLGRQNRTPTIVIVWSILLASIFSLLWVRIDPFTTDDKLDSIRGQCGIDC</sequence>
<dbReference type="EMBL" id="CM042045">
    <property type="protein sequence ID" value="KAI3684006.1"/>
    <property type="molecule type" value="Genomic_DNA"/>
</dbReference>